<feature type="transmembrane region" description="Helical" evidence="1">
    <location>
        <begin position="6"/>
        <end position="21"/>
    </location>
</feature>
<reference evidence="3 4" key="1">
    <citation type="submission" date="2018-12" db="EMBL/GenBank/DDBJ databases">
        <title>A novel vanA-carrying plasmid in a clinical isolate of Enterococcus avium.</title>
        <authorList>
            <person name="Bernasconi O.J."/>
            <person name="Luzzaro F."/>
            <person name="Endimiani A."/>
        </authorList>
    </citation>
    <scope>NUCLEOTIDE SEQUENCE [LARGE SCALE GENOMIC DNA]</scope>
    <source>
        <strain evidence="3 4">LC0559/18</strain>
    </source>
</reference>
<accession>A0A2N8PS26</accession>
<keyword evidence="3" id="KW-0378">Hydrolase</keyword>
<name>A0A2N8PS26_ENTAV</name>
<evidence type="ECO:0000256" key="1">
    <source>
        <dbReference type="SAM" id="Phobius"/>
    </source>
</evidence>
<dbReference type="GO" id="GO:0016787">
    <property type="term" value="F:hydrolase activity"/>
    <property type="evidence" value="ECO:0007669"/>
    <property type="project" value="UniProtKB-KW"/>
</dbReference>
<dbReference type="EMBL" id="RYZS01000002">
    <property type="protein sequence ID" value="RVU93025.1"/>
    <property type="molecule type" value="Genomic_DNA"/>
</dbReference>
<dbReference type="InterPro" id="IPR029058">
    <property type="entry name" value="AB_hydrolase_fold"/>
</dbReference>
<dbReference type="Proteomes" id="UP000288388">
    <property type="component" value="Unassembled WGS sequence"/>
</dbReference>
<dbReference type="AlphaFoldDB" id="A0A2N8PS26"/>
<feature type="domain" description="AB hydrolase-1" evidence="2">
    <location>
        <begin position="56"/>
        <end position="283"/>
    </location>
</feature>
<dbReference type="Gene3D" id="3.40.50.1820">
    <property type="entry name" value="alpha/beta hydrolase"/>
    <property type="match status" value="1"/>
</dbReference>
<dbReference type="SUPFAM" id="SSF53474">
    <property type="entry name" value="alpha/beta-Hydrolases"/>
    <property type="match status" value="1"/>
</dbReference>
<sequence>MGYLIMFVVLIIICIEFYLYKKDMKNAYARLNQYNVKPLITSFGKMNYLDEGSGETVIISHGIFGGYDQGITSLKQVLGEDYRKISPARFGYLGSDLPSDPTPKNQARVFVEMMDQLNIEKGYILATSAGGAAGLRMALDYPDRLKGLILLSSGAPDQKRTPKEIKAMGLQGPPPFIVNDFIMWFSMKHFGFVFNKMMGSTIESNNLFETMLPATPRRQGVKADSKVTNTDMSLNYDDYALETISVPILVCHAKDDPMAKYEAIEKLLKRVKADTIICETGGHTIDGNGDVIDQAIRGFIEKTS</sequence>
<organism evidence="3 4">
    <name type="scientific">Enterococcus avium</name>
    <name type="common">Streptococcus avium</name>
    <dbReference type="NCBI Taxonomy" id="33945"/>
    <lineage>
        <taxon>Bacteria</taxon>
        <taxon>Bacillati</taxon>
        <taxon>Bacillota</taxon>
        <taxon>Bacilli</taxon>
        <taxon>Lactobacillales</taxon>
        <taxon>Enterococcaceae</taxon>
        <taxon>Enterococcus</taxon>
    </lineage>
</organism>
<dbReference type="Pfam" id="PF00561">
    <property type="entry name" value="Abhydrolase_1"/>
    <property type="match status" value="1"/>
</dbReference>
<protein>
    <submittedName>
        <fullName evidence="3">Alpha/beta hydrolase</fullName>
    </submittedName>
</protein>
<evidence type="ECO:0000313" key="3">
    <source>
        <dbReference type="EMBL" id="RVU93025.1"/>
    </source>
</evidence>
<evidence type="ECO:0000259" key="2">
    <source>
        <dbReference type="Pfam" id="PF00561"/>
    </source>
</evidence>
<keyword evidence="1" id="KW-1133">Transmembrane helix</keyword>
<keyword evidence="1" id="KW-0472">Membrane</keyword>
<evidence type="ECO:0000313" key="4">
    <source>
        <dbReference type="Proteomes" id="UP000288388"/>
    </source>
</evidence>
<proteinExistence type="predicted"/>
<dbReference type="PANTHER" id="PTHR43433:SF10">
    <property type="entry name" value="AB HYDROLASE-1 DOMAIN-CONTAINING PROTEIN"/>
    <property type="match status" value="1"/>
</dbReference>
<dbReference type="InterPro" id="IPR000073">
    <property type="entry name" value="AB_hydrolase_1"/>
</dbReference>
<dbReference type="PANTHER" id="PTHR43433">
    <property type="entry name" value="HYDROLASE, ALPHA/BETA FOLD FAMILY PROTEIN"/>
    <property type="match status" value="1"/>
</dbReference>
<gene>
    <name evidence="3" type="ORF">EK398_21460</name>
</gene>
<comment type="caution">
    <text evidence="3">The sequence shown here is derived from an EMBL/GenBank/DDBJ whole genome shotgun (WGS) entry which is preliminary data.</text>
</comment>
<dbReference type="PRINTS" id="PR00111">
    <property type="entry name" value="ABHYDROLASE"/>
</dbReference>
<dbReference type="RefSeq" id="WP_102872904.1">
    <property type="nucleotide sequence ID" value="NZ_JBPFMR010000116.1"/>
</dbReference>
<keyword evidence="1" id="KW-0812">Transmembrane</keyword>
<dbReference type="InterPro" id="IPR050471">
    <property type="entry name" value="AB_hydrolase"/>
</dbReference>